<name>A0A0F9PTS8_9ZZZZ</name>
<reference evidence="1" key="1">
    <citation type="journal article" date="2015" name="Nature">
        <title>Complex archaea that bridge the gap between prokaryotes and eukaryotes.</title>
        <authorList>
            <person name="Spang A."/>
            <person name="Saw J.H."/>
            <person name="Jorgensen S.L."/>
            <person name="Zaremba-Niedzwiedzka K."/>
            <person name="Martijn J."/>
            <person name="Lind A.E."/>
            <person name="van Eijk R."/>
            <person name="Schleper C."/>
            <person name="Guy L."/>
            <person name="Ettema T.J."/>
        </authorList>
    </citation>
    <scope>NUCLEOTIDE SEQUENCE</scope>
</reference>
<sequence length="30" mass="3653">DLISKRYIRLEIVGEKNVYILTERGKYRVQ</sequence>
<comment type="caution">
    <text evidence="1">The sequence shown here is derived from an EMBL/GenBank/DDBJ whole genome shotgun (WGS) entry which is preliminary data.</text>
</comment>
<evidence type="ECO:0000313" key="1">
    <source>
        <dbReference type="EMBL" id="KKN04471.1"/>
    </source>
</evidence>
<proteinExistence type="predicted"/>
<feature type="non-terminal residue" evidence="1">
    <location>
        <position position="1"/>
    </location>
</feature>
<organism evidence="1">
    <name type="scientific">marine sediment metagenome</name>
    <dbReference type="NCBI Taxonomy" id="412755"/>
    <lineage>
        <taxon>unclassified sequences</taxon>
        <taxon>metagenomes</taxon>
        <taxon>ecological metagenomes</taxon>
    </lineage>
</organism>
<gene>
    <name evidence="1" type="ORF">LCGC14_1097180</name>
</gene>
<dbReference type="AlphaFoldDB" id="A0A0F9PTS8"/>
<protein>
    <submittedName>
        <fullName evidence="1">Uncharacterized protein</fullName>
    </submittedName>
</protein>
<accession>A0A0F9PTS8</accession>
<dbReference type="EMBL" id="LAZR01004916">
    <property type="protein sequence ID" value="KKN04471.1"/>
    <property type="molecule type" value="Genomic_DNA"/>
</dbReference>